<evidence type="ECO:0000313" key="1">
    <source>
        <dbReference type="EMBL" id="CCX31397.1"/>
    </source>
</evidence>
<dbReference type="Proteomes" id="UP000018144">
    <property type="component" value="Unassembled WGS sequence"/>
</dbReference>
<dbReference type="EMBL" id="HF935596">
    <property type="protein sequence ID" value="CCX31397.1"/>
    <property type="molecule type" value="Genomic_DNA"/>
</dbReference>
<dbReference type="OrthoDB" id="5355583at2759"/>
<gene>
    <name evidence="1" type="ORF">PCON_10744</name>
</gene>
<dbReference type="AlphaFoldDB" id="U4LIP0"/>
<protein>
    <submittedName>
        <fullName evidence="1">Uncharacterized protein</fullName>
    </submittedName>
</protein>
<name>U4LIP0_PYROM</name>
<keyword evidence="2" id="KW-1185">Reference proteome</keyword>
<proteinExistence type="predicted"/>
<evidence type="ECO:0000313" key="2">
    <source>
        <dbReference type="Proteomes" id="UP000018144"/>
    </source>
</evidence>
<sequence>MDRISVGEEKFILIIETKKSSTGEALKQCLLSLKDARDNSGEGEVYGFVTTGEQWQMIRHDGTSFTMTNKVMATFGTMEEEKEKWMKECSILVDCINVALSNGGIVQKMSVLVGVVA</sequence>
<organism evidence="1 2">
    <name type="scientific">Pyronema omphalodes (strain CBS 100304)</name>
    <name type="common">Pyronema confluens</name>
    <dbReference type="NCBI Taxonomy" id="1076935"/>
    <lineage>
        <taxon>Eukaryota</taxon>
        <taxon>Fungi</taxon>
        <taxon>Dikarya</taxon>
        <taxon>Ascomycota</taxon>
        <taxon>Pezizomycotina</taxon>
        <taxon>Pezizomycetes</taxon>
        <taxon>Pezizales</taxon>
        <taxon>Pyronemataceae</taxon>
        <taxon>Pyronema</taxon>
    </lineage>
</organism>
<reference evidence="1 2" key="1">
    <citation type="journal article" date="2013" name="PLoS Genet.">
        <title>The genome and development-dependent transcriptomes of Pyronema confluens: a window into fungal evolution.</title>
        <authorList>
            <person name="Traeger S."/>
            <person name="Altegoer F."/>
            <person name="Freitag M."/>
            <person name="Gabaldon T."/>
            <person name="Kempken F."/>
            <person name="Kumar A."/>
            <person name="Marcet-Houben M."/>
            <person name="Poggeler S."/>
            <person name="Stajich J.E."/>
            <person name="Nowrousian M."/>
        </authorList>
    </citation>
    <scope>NUCLEOTIDE SEQUENCE [LARGE SCALE GENOMIC DNA]</scope>
    <source>
        <strain evidence="2">CBS 100304</strain>
        <tissue evidence="1">Vegetative mycelium</tissue>
    </source>
</reference>
<accession>U4LIP0</accession>